<dbReference type="PROSITE" id="PS50878">
    <property type="entry name" value="RT_POL"/>
    <property type="match status" value="1"/>
</dbReference>
<dbReference type="Pfam" id="PF00078">
    <property type="entry name" value="RVT_1"/>
    <property type="match status" value="1"/>
</dbReference>
<comment type="catalytic activity">
    <reaction evidence="8">
        <text>DNA(n) + a 2'-deoxyribonucleoside 5'-triphosphate = DNA(n+1) + diphosphate</text>
        <dbReference type="Rhea" id="RHEA:22508"/>
        <dbReference type="Rhea" id="RHEA-COMP:17339"/>
        <dbReference type="Rhea" id="RHEA-COMP:17340"/>
        <dbReference type="ChEBI" id="CHEBI:33019"/>
        <dbReference type="ChEBI" id="CHEBI:61560"/>
        <dbReference type="ChEBI" id="CHEBI:173112"/>
        <dbReference type="EC" id="2.7.7.49"/>
    </reaction>
</comment>
<keyword evidence="4" id="KW-0479">Metal-binding</keyword>
<evidence type="ECO:0000256" key="3">
    <source>
        <dbReference type="ARBA" id="ARBA00022695"/>
    </source>
</evidence>
<reference evidence="10 11" key="1">
    <citation type="submission" date="2022-08" db="EMBL/GenBank/DDBJ databases">
        <title>Algoriphagus sp. CAU 1643 isolated from mud.</title>
        <authorList>
            <person name="Kim W."/>
        </authorList>
    </citation>
    <scope>NUCLEOTIDE SEQUENCE [LARGE SCALE GENOMIC DNA]</scope>
    <source>
        <strain evidence="10 11">CAU 1643</strain>
    </source>
</reference>
<dbReference type="PANTHER" id="PTHR34047:SF7">
    <property type="entry name" value="RNA-DIRECTED DNA POLYMERASE"/>
    <property type="match status" value="1"/>
</dbReference>
<dbReference type="InterPro" id="IPR000477">
    <property type="entry name" value="RT_dom"/>
</dbReference>
<dbReference type="RefSeq" id="WP_259412572.1">
    <property type="nucleotide sequence ID" value="NZ_JANWGH010000001.1"/>
</dbReference>
<comment type="caution">
    <text evidence="10">The sequence shown here is derived from an EMBL/GenBank/DDBJ whole genome shotgun (WGS) entry which is preliminary data.</text>
</comment>
<feature type="domain" description="Reverse transcriptase" evidence="9">
    <location>
        <begin position="1"/>
        <end position="326"/>
    </location>
</feature>
<accession>A0ABT2G0U0</accession>
<dbReference type="PRINTS" id="PR00866">
    <property type="entry name" value="RNADNAPOLMS"/>
</dbReference>
<keyword evidence="2" id="KW-0808">Transferase</keyword>
<evidence type="ECO:0000256" key="7">
    <source>
        <dbReference type="ARBA" id="ARBA00034120"/>
    </source>
</evidence>
<name>A0ABT2G0U0_9BACT</name>
<dbReference type="InterPro" id="IPR000123">
    <property type="entry name" value="Reverse_transcriptase_msDNA"/>
</dbReference>
<comment type="similarity">
    <text evidence="7">Belongs to the bacterial reverse transcriptase family.</text>
</comment>
<evidence type="ECO:0000313" key="11">
    <source>
        <dbReference type="Proteomes" id="UP001206788"/>
    </source>
</evidence>
<evidence type="ECO:0000256" key="6">
    <source>
        <dbReference type="ARBA" id="ARBA00022918"/>
    </source>
</evidence>
<gene>
    <name evidence="10" type="ORF">NY014_00525</name>
</gene>
<dbReference type="CDD" id="cd03487">
    <property type="entry name" value="RT_Bac_retron_II"/>
    <property type="match status" value="1"/>
</dbReference>
<evidence type="ECO:0000256" key="1">
    <source>
        <dbReference type="ARBA" id="ARBA00012493"/>
    </source>
</evidence>
<dbReference type="InterPro" id="IPR051083">
    <property type="entry name" value="GrpII_Intron_Splice-Mob/Def"/>
</dbReference>
<organism evidence="10 11">
    <name type="scientific">Algoriphagus limi</name>
    <dbReference type="NCBI Taxonomy" id="2975273"/>
    <lineage>
        <taxon>Bacteria</taxon>
        <taxon>Pseudomonadati</taxon>
        <taxon>Bacteroidota</taxon>
        <taxon>Cytophagia</taxon>
        <taxon>Cytophagales</taxon>
        <taxon>Cyclobacteriaceae</taxon>
        <taxon>Algoriphagus</taxon>
    </lineage>
</organism>
<proteinExistence type="inferred from homology"/>
<evidence type="ECO:0000313" key="10">
    <source>
        <dbReference type="EMBL" id="MCS5488889.1"/>
    </source>
</evidence>
<dbReference type="EMBL" id="JANWGH010000001">
    <property type="protein sequence ID" value="MCS5488889.1"/>
    <property type="molecule type" value="Genomic_DNA"/>
</dbReference>
<sequence length="447" mass="51904">MRLDPSQVQHLRETFAKIQTKQDFITLLNEIKPMIYGEKTVPFELKQLTWYGNPKLGGKRYFEFQIKKKSGGERNIHAPVNGLKALQKTISILLHCLFEPHQAALGFVWERSIVDNARIHVGQRFVYNLDLKDFFPSINQARVWKCLQLKPFNLNRETSKEVPQEVKYGNLLKLTGHKYFSIEGNYIKNRVSINKPFEDNRLGIANLIAAISCTEMEVQRKNDSGEWIKVKNSVLPQGAPTSPVITNIVCQRLDYLLSGLAKRFGLKYSRYADDITFSSNYNIFKEGSDFQIELNRIILDQGFYINESKTRVQGKGYRQEVTGLIVNEKVNVPKRYLKQLRMWLYFWERYGYEKASKFFLDRYKADKSHVKNDKADMARVIKGKLDYLKMVVGETSSYLKLKNRFDVLANIGGTEIKKTRAEFLEDVVDLLINDGIEKAMDLYNEKS</sequence>
<dbReference type="EC" id="2.7.7.49" evidence="1"/>
<dbReference type="PANTHER" id="PTHR34047">
    <property type="entry name" value="NUCLEAR INTRON MATURASE 1, MITOCHONDRIAL-RELATED"/>
    <property type="match status" value="1"/>
</dbReference>
<evidence type="ECO:0000256" key="8">
    <source>
        <dbReference type="ARBA" id="ARBA00048173"/>
    </source>
</evidence>
<protein>
    <recommendedName>
        <fullName evidence="1">RNA-directed DNA polymerase</fullName>
        <ecNumber evidence="1">2.7.7.49</ecNumber>
    </recommendedName>
</protein>
<dbReference type="Proteomes" id="UP001206788">
    <property type="component" value="Unassembled WGS sequence"/>
</dbReference>
<dbReference type="GO" id="GO:0003964">
    <property type="term" value="F:RNA-directed DNA polymerase activity"/>
    <property type="evidence" value="ECO:0007669"/>
    <property type="project" value="UniProtKB-KW"/>
</dbReference>
<evidence type="ECO:0000256" key="4">
    <source>
        <dbReference type="ARBA" id="ARBA00022723"/>
    </source>
</evidence>
<evidence type="ECO:0000259" key="9">
    <source>
        <dbReference type="PROSITE" id="PS50878"/>
    </source>
</evidence>
<evidence type="ECO:0000256" key="5">
    <source>
        <dbReference type="ARBA" id="ARBA00022842"/>
    </source>
</evidence>
<keyword evidence="5" id="KW-0460">Magnesium</keyword>
<keyword evidence="3" id="KW-0548">Nucleotidyltransferase</keyword>
<evidence type="ECO:0000256" key="2">
    <source>
        <dbReference type="ARBA" id="ARBA00022679"/>
    </source>
</evidence>
<keyword evidence="11" id="KW-1185">Reference proteome</keyword>
<keyword evidence="6 10" id="KW-0695">RNA-directed DNA polymerase</keyword>